<dbReference type="GO" id="GO:0000149">
    <property type="term" value="F:SNARE binding"/>
    <property type="evidence" value="ECO:0007669"/>
    <property type="project" value="TreeGrafter"/>
</dbReference>
<dbReference type="Proteomes" id="UP001211065">
    <property type="component" value="Unassembled WGS sequence"/>
</dbReference>
<keyword evidence="4" id="KW-1185">Reference proteome</keyword>
<feature type="compositionally biased region" description="Low complexity" evidence="1">
    <location>
        <begin position="693"/>
        <end position="710"/>
    </location>
</feature>
<protein>
    <recommendedName>
        <fullName evidence="2">ENTH domain-containing protein</fullName>
    </recommendedName>
</protein>
<dbReference type="SUPFAM" id="SSF48464">
    <property type="entry name" value="ENTH/VHS domain"/>
    <property type="match status" value="1"/>
</dbReference>
<gene>
    <name evidence="3" type="ORF">HK099_005240</name>
</gene>
<dbReference type="PANTHER" id="PTHR22951">
    <property type="entry name" value="CLATHRIN ASSEMBLY PROTEIN"/>
    <property type="match status" value="1"/>
</dbReference>
<dbReference type="Gene3D" id="1.25.40.90">
    <property type="match status" value="1"/>
</dbReference>
<dbReference type="PROSITE" id="PS50942">
    <property type="entry name" value="ENTH"/>
    <property type="match status" value="1"/>
</dbReference>
<proteinExistence type="predicted"/>
<feature type="region of interest" description="Disordered" evidence="1">
    <location>
        <begin position="513"/>
        <end position="562"/>
    </location>
</feature>
<dbReference type="PANTHER" id="PTHR22951:SF5">
    <property type="entry name" value="PHOSPHATIDYLINOSITOL-BINDING CLATHRIN ASSEMBLY PROTEIN LAP"/>
    <property type="match status" value="1"/>
</dbReference>
<dbReference type="GO" id="GO:0005545">
    <property type="term" value="F:1-phosphatidylinositol binding"/>
    <property type="evidence" value="ECO:0007669"/>
    <property type="project" value="InterPro"/>
</dbReference>
<feature type="compositionally biased region" description="Polar residues" evidence="1">
    <location>
        <begin position="513"/>
        <end position="556"/>
    </location>
</feature>
<dbReference type="InterPro" id="IPR014712">
    <property type="entry name" value="ANTH_dom_sf"/>
</dbReference>
<name>A0AAD5UC49_9FUNG</name>
<feature type="compositionally biased region" description="Polar residues" evidence="1">
    <location>
        <begin position="711"/>
        <end position="723"/>
    </location>
</feature>
<accession>A0AAD5UC49</accession>
<dbReference type="SUPFAM" id="SSF89009">
    <property type="entry name" value="GAT-like domain"/>
    <property type="match status" value="1"/>
</dbReference>
<dbReference type="EMBL" id="JADGJW010000004">
    <property type="protein sequence ID" value="KAJ3228230.1"/>
    <property type="molecule type" value="Genomic_DNA"/>
</dbReference>
<reference evidence="3" key="1">
    <citation type="submission" date="2020-05" db="EMBL/GenBank/DDBJ databases">
        <title>Phylogenomic resolution of chytrid fungi.</title>
        <authorList>
            <person name="Stajich J.E."/>
            <person name="Amses K."/>
            <person name="Simmons R."/>
            <person name="Seto K."/>
            <person name="Myers J."/>
            <person name="Bonds A."/>
            <person name="Quandt C.A."/>
            <person name="Barry K."/>
            <person name="Liu P."/>
            <person name="Grigoriev I."/>
            <person name="Longcore J.E."/>
            <person name="James T.Y."/>
        </authorList>
    </citation>
    <scope>NUCLEOTIDE SEQUENCE</scope>
    <source>
        <strain evidence="3">JEL0476</strain>
    </source>
</reference>
<dbReference type="GO" id="GO:0005905">
    <property type="term" value="C:clathrin-coated pit"/>
    <property type="evidence" value="ECO:0007669"/>
    <property type="project" value="TreeGrafter"/>
</dbReference>
<dbReference type="Pfam" id="PF07651">
    <property type="entry name" value="ANTH"/>
    <property type="match status" value="1"/>
</dbReference>
<dbReference type="InterPro" id="IPR013809">
    <property type="entry name" value="ENTH"/>
</dbReference>
<dbReference type="Gene3D" id="1.20.58.150">
    <property type="entry name" value="ANTH domain"/>
    <property type="match status" value="1"/>
</dbReference>
<sequence>MSGIKEKVRIAKHYFNDIERYILKSTTGKIKPLKPKHVQALTSITWQNDVSIDVVFELIGKRFREGHWVCVFKSLILIHILIRDGHTDKILSFLSANPQFLKLNGYRDTSSNFVGNIQAKNIRAYASYLEEKVKGYNLIRDDFVRRQPEYIAKFRSMPYENGLLEQVKSLQSQISALLNCSFYLDEIDNLVTLQSFRLLIGDAMALFHLLNEGVIKILSCYFEMERDYASKALEIYKVFSKQTTKTVEMFEIARKLRSSLGVEVPVFKHAPVSLGSALEEYLNSPDFEAQRLAYKLKKQQKEKPAVKETKTSLTAAPSKIEKTPSKIETSPPKKDIDQIDFFSSLDEHFNSYNSPTNQANFNNFANNQVSPFISGNPFVQNSPQQQYMMQQQLPLVNQQNQANPFQHNQNNFPQQNNNFTVENVFGANNVLSPFSKSIVSNNTGSTTSNFSGNQSVRQTIAVSDLTGNTTLDPFALNSNSNFLLQQQHMNMQQSSPLLQKNNTINAGFNTINDNTRNFSHQRSHTVSSSVQQNGSLDQHYRNSSQPNANLSPQQYNVAPIPQFPMSPSNRFSQPVVHNSPFQQPAVFQPNNNFMTSNHQNVQQSKMNSNDGLGIRSSPLDAFNSLNPFGSTTVPVTSGMSLNAIANYNQYSHQSQPQQYSTFNKTDFNNNDLTMGGLGQGNNNPFLLNQNTGSSSSVPFLSSQVTGSSSSNNPFSTGMRNTIPQQQQQTQQFLGNNALGQVTNG</sequence>
<dbReference type="GO" id="GO:0030136">
    <property type="term" value="C:clathrin-coated vesicle"/>
    <property type="evidence" value="ECO:0007669"/>
    <property type="project" value="InterPro"/>
</dbReference>
<dbReference type="SMART" id="SM00273">
    <property type="entry name" value="ENTH"/>
    <property type="match status" value="1"/>
</dbReference>
<dbReference type="InterPro" id="IPR011417">
    <property type="entry name" value="ANTH_dom"/>
</dbReference>
<dbReference type="GO" id="GO:0005546">
    <property type="term" value="F:phosphatidylinositol-4,5-bisphosphate binding"/>
    <property type="evidence" value="ECO:0007669"/>
    <property type="project" value="TreeGrafter"/>
</dbReference>
<evidence type="ECO:0000256" key="1">
    <source>
        <dbReference type="SAM" id="MobiDB-lite"/>
    </source>
</evidence>
<feature type="region of interest" description="Disordered" evidence="1">
    <location>
        <begin position="673"/>
        <end position="727"/>
    </location>
</feature>
<evidence type="ECO:0000259" key="2">
    <source>
        <dbReference type="PROSITE" id="PS50942"/>
    </source>
</evidence>
<evidence type="ECO:0000313" key="4">
    <source>
        <dbReference type="Proteomes" id="UP001211065"/>
    </source>
</evidence>
<dbReference type="GO" id="GO:0032050">
    <property type="term" value="F:clathrin heavy chain binding"/>
    <property type="evidence" value="ECO:0007669"/>
    <property type="project" value="TreeGrafter"/>
</dbReference>
<feature type="compositionally biased region" description="Polar residues" evidence="1">
    <location>
        <begin position="680"/>
        <end position="692"/>
    </location>
</feature>
<dbReference type="InterPro" id="IPR008942">
    <property type="entry name" value="ENTH_VHS"/>
</dbReference>
<dbReference type="CDD" id="cd16988">
    <property type="entry name" value="ANTH_N_YAP180"/>
    <property type="match status" value="1"/>
</dbReference>
<organism evidence="3 4">
    <name type="scientific">Clydaea vesicula</name>
    <dbReference type="NCBI Taxonomy" id="447962"/>
    <lineage>
        <taxon>Eukaryota</taxon>
        <taxon>Fungi</taxon>
        <taxon>Fungi incertae sedis</taxon>
        <taxon>Chytridiomycota</taxon>
        <taxon>Chytridiomycota incertae sedis</taxon>
        <taxon>Chytridiomycetes</taxon>
        <taxon>Lobulomycetales</taxon>
        <taxon>Lobulomycetaceae</taxon>
        <taxon>Clydaea</taxon>
    </lineage>
</organism>
<dbReference type="GO" id="GO:0072583">
    <property type="term" value="P:clathrin-dependent endocytosis"/>
    <property type="evidence" value="ECO:0007669"/>
    <property type="project" value="InterPro"/>
</dbReference>
<dbReference type="AlphaFoldDB" id="A0AAD5UC49"/>
<evidence type="ECO:0000313" key="3">
    <source>
        <dbReference type="EMBL" id="KAJ3228230.1"/>
    </source>
</evidence>
<dbReference type="InterPro" id="IPR045192">
    <property type="entry name" value="AP180-like"/>
</dbReference>
<comment type="caution">
    <text evidence="3">The sequence shown here is derived from an EMBL/GenBank/DDBJ whole genome shotgun (WGS) entry which is preliminary data.</text>
</comment>
<dbReference type="GO" id="GO:0048268">
    <property type="term" value="P:clathrin coat assembly"/>
    <property type="evidence" value="ECO:0007669"/>
    <property type="project" value="InterPro"/>
</dbReference>
<feature type="domain" description="ENTH" evidence="2">
    <location>
        <begin position="10"/>
        <end position="143"/>
    </location>
</feature>
<dbReference type="GO" id="GO:0006900">
    <property type="term" value="P:vesicle budding from membrane"/>
    <property type="evidence" value="ECO:0007669"/>
    <property type="project" value="TreeGrafter"/>
</dbReference>